<dbReference type="Gene3D" id="3.40.50.720">
    <property type="entry name" value="NAD(P)-binding Rossmann-like Domain"/>
    <property type="match status" value="1"/>
</dbReference>
<evidence type="ECO:0000256" key="1">
    <source>
        <dbReference type="ARBA" id="ARBA00006328"/>
    </source>
</evidence>
<dbReference type="EMBL" id="JBHFEH010000011">
    <property type="protein sequence ID" value="KAL2055426.1"/>
    <property type="molecule type" value="Genomic_DNA"/>
</dbReference>
<comment type="caution">
    <text evidence="4">The sequence shown here is derived from an EMBL/GenBank/DDBJ whole genome shotgun (WGS) entry which is preliminary data.</text>
</comment>
<accession>A0ABR4BF06</accession>
<reference evidence="4 5" key="1">
    <citation type="submission" date="2024-09" db="EMBL/GenBank/DDBJ databases">
        <title>Rethinking Asexuality: The Enigmatic Case of Functional Sexual Genes in Lepraria (Stereocaulaceae).</title>
        <authorList>
            <person name="Doellman M."/>
            <person name="Sun Y."/>
            <person name="Barcenas-Pena A."/>
            <person name="Lumbsch H.T."/>
            <person name="Grewe F."/>
        </authorList>
    </citation>
    <scope>NUCLEOTIDE SEQUENCE [LARGE SCALE GENOMIC DNA]</scope>
    <source>
        <strain evidence="4 5">Grewe 0041</strain>
    </source>
</reference>
<dbReference type="Gene3D" id="3.90.25.10">
    <property type="entry name" value="UDP-galactose 4-epimerase, domain 1"/>
    <property type="match status" value="1"/>
</dbReference>
<dbReference type="InterPro" id="IPR036291">
    <property type="entry name" value="NAD(P)-bd_dom_sf"/>
</dbReference>
<gene>
    <name evidence="4" type="ORF">ABVK25_004234</name>
</gene>
<evidence type="ECO:0000256" key="2">
    <source>
        <dbReference type="ARBA" id="ARBA00022857"/>
    </source>
</evidence>
<protein>
    <recommendedName>
        <fullName evidence="3">NmrA-like domain-containing protein</fullName>
    </recommendedName>
</protein>
<dbReference type="InterPro" id="IPR008030">
    <property type="entry name" value="NmrA-like"/>
</dbReference>
<feature type="domain" description="NmrA-like" evidence="3">
    <location>
        <begin position="101"/>
        <end position="368"/>
    </location>
</feature>
<comment type="similarity">
    <text evidence="1">Belongs to the NmrA-type oxidoreductase family.</text>
</comment>
<evidence type="ECO:0000313" key="4">
    <source>
        <dbReference type="EMBL" id="KAL2055426.1"/>
    </source>
</evidence>
<evidence type="ECO:0000259" key="3">
    <source>
        <dbReference type="Pfam" id="PF05368"/>
    </source>
</evidence>
<dbReference type="Proteomes" id="UP001590951">
    <property type="component" value="Unassembled WGS sequence"/>
</dbReference>
<keyword evidence="2" id="KW-0521">NADP</keyword>
<keyword evidence="5" id="KW-1185">Reference proteome</keyword>
<proteinExistence type="inferred from homology"/>
<dbReference type="PANTHER" id="PTHR42748">
    <property type="entry name" value="NITROGEN METABOLITE REPRESSION PROTEIN NMRA FAMILY MEMBER"/>
    <property type="match status" value="1"/>
</dbReference>
<dbReference type="PANTHER" id="PTHR42748:SF5">
    <property type="entry name" value="NITROGEN METABOLITE REPRESSION PROTEIN NMRA"/>
    <property type="match status" value="1"/>
</dbReference>
<organism evidence="4 5">
    <name type="scientific">Lepraria finkii</name>
    <dbReference type="NCBI Taxonomy" id="1340010"/>
    <lineage>
        <taxon>Eukaryota</taxon>
        <taxon>Fungi</taxon>
        <taxon>Dikarya</taxon>
        <taxon>Ascomycota</taxon>
        <taxon>Pezizomycotina</taxon>
        <taxon>Lecanoromycetes</taxon>
        <taxon>OSLEUM clade</taxon>
        <taxon>Lecanoromycetidae</taxon>
        <taxon>Lecanorales</taxon>
        <taxon>Lecanorineae</taxon>
        <taxon>Stereocaulaceae</taxon>
        <taxon>Lepraria</taxon>
    </lineage>
</organism>
<sequence length="387" mass="43209">MTLSNTLYYHCGETHLFFLASDYPGFRILTFFCTIYAFTSCVLRDASFSLHHPTRYLNFHLQHLLISHQTLSQRLLASVSHTLSYTGPSLLLPLQLMPNNILAIVNATGRQGASVARVGAAVGYQIRAHVTKRTLLVAQELESLDNVTLYEGSLADKDLVARLFAGAHRAFINTLTWGDEVAIGKSLADAAKKANIKHYIYSSMPDHSIYGMGWPAAPLWASKFTVENYIRQIGLPAPFVYAGIYNNNFTSLPMPLFCMKELPDGSFEWKAPFHHDVPIPWLDAEHDVGPAVLQIFKDGLRKWAGHRIALAFELLTPIRVCLLFSRALRRPVRYIESPTIEIEVPVPEGYLQQLQAIESIFGKHGAPYFGPDMEKPGTKNEVKGVPG</sequence>
<dbReference type="Pfam" id="PF05368">
    <property type="entry name" value="NmrA"/>
    <property type="match status" value="1"/>
</dbReference>
<dbReference type="SUPFAM" id="SSF51735">
    <property type="entry name" value="NAD(P)-binding Rossmann-fold domains"/>
    <property type="match status" value="1"/>
</dbReference>
<dbReference type="InterPro" id="IPR051164">
    <property type="entry name" value="NmrA-like_oxidored"/>
</dbReference>
<name>A0ABR4BF06_9LECA</name>
<evidence type="ECO:0000313" key="5">
    <source>
        <dbReference type="Proteomes" id="UP001590951"/>
    </source>
</evidence>